<dbReference type="AlphaFoldDB" id="A0A090VGY0"/>
<sequence length="113" mass="12839">MSIFSTLFCSKSDKDNIIKVLDILEFKAQTQSKKVQLVDVRTPDEFNSGHIQNAINIDSSSEEFNLKFSKLNKNEAVYLYCRSGARSKRCANKLAGMGFMKIYDLRGGILNYK</sequence>
<accession>A0A090VGY0</accession>
<evidence type="ECO:0000313" key="2">
    <source>
        <dbReference type="EMBL" id="GAL62614.1"/>
    </source>
</evidence>
<dbReference type="SMART" id="SM00450">
    <property type="entry name" value="RHOD"/>
    <property type="match status" value="1"/>
</dbReference>
<feature type="domain" description="Rhodanese" evidence="1">
    <location>
        <begin position="31"/>
        <end position="113"/>
    </location>
</feature>
<dbReference type="Proteomes" id="UP000029644">
    <property type="component" value="Unassembled WGS sequence"/>
</dbReference>
<name>A0A090VGY0_9FLAO</name>
<dbReference type="RefSeq" id="WP_042504539.1">
    <property type="nucleotide sequence ID" value="NZ_BBNQ01000007.1"/>
</dbReference>
<dbReference type="InterPro" id="IPR036873">
    <property type="entry name" value="Rhodanese-like_dom_sf"/>
</dbReference>
<dbReference type="Pfam" id="PF00581">
    <property type="entry name" value="Rhodanese"/>
    <property type="match status" value="1"/>
</dbReference>
<dbReference type="OrthoDB" id="9808735at2"/>
<organism evidence="2 3">
    <name type="scientific">Algibacter lectus</name>
    <dbReference type="NCBI Taxonomy" id="221126"/>
    <lineage>
        <taxon>Bacteria</taxon>
        <taxon>Pseudomonadati</taxon>
        <taxon>Bacteroidota</taxon>
        <taxon>Flavobacteriia</taxon>
        <taxon>Flavobacteriales</taxon>
        <taxon>Flavobacteriaceae</taxon>
        <taxon>Algibacter</taxon>
    </lineage>
</organism>
<dbReference type="Gene3D" id="3.40.250.10">
    <property type="entry name" value="Rhodanese-like domain"/>
    <property type="match status" value="1"/>
</dbReference>
<gene>
    <name evidence="2" type="ORF">JCM19300_275</name>
</gene>
<reference evidence="2 3" key="1">
    <citation type="journal article" date="2014" name="Genome Announc.">
        <title>Draft Genome Sequences of Marine Flavobacterium Algibacter lectus Strains SS8 and NR4.</title>
        <authorList>
            <person name="Takatani N."/>
            <person name="Nakanishi M."/>
            <person name="Meirelles P."/>
            <person name="Mino S."/>
            <person name="Suda W."/>
            <person name="Oshima K."/>
            <person name="Hattori M."/>
            <person name="Ohkuma M."/>
            <person name="Hosokawa M."/>
            <person name="Miyashita K."/>
            <person name="Thompson F.L."/>
            <person name="Niwa A."/>
            <person name="Sawabe T."/>
            <person name="Sawabe T."/>
        </authorList>
    </citation>
    <scope>NUCLEOTIDE SEQUENCE [LARGE SCALE GENOMIC DNA]</scope>
    <source>
        <strain evidence="2 3">JCM 19300</strain>
    </source>
</reference>
<dbReference type="EMBL" id="BBNQ01000007">
    <property type="protein sequence ID" value="GAL62614.1"/>
    <property type="molecule type" value="Genomic_DNA"/>
</dbReference>
<dbReference type="InterPro" id="IPR050229">
    <property type="entry name" value="GlpE_sulfurtransferase"/>
</dbReference>
<proteinExistence type="predicted"/>
<comment type="caution">
    <text evidence="2">The sequence shown here is derived from an EMBL/GenBank/DDBJ whole genome shotgun (WGS) entry which is preliminary data.</text>
</comment>
<dbReference type="InterPro" id="IPR001763">
    <property type="entry name" value="Rhodanese-like_dom"/>
</dbReference>
<dbReference type="PANTHER" id="PTHR43031:SF18">
    <property type="entry name" value="RHODANESE-RELATED SULFURTRANSFERASES"/>
    <property type="match status" value="1"/>
</dbReference>
<dbReference type="SUPFAM" id="SSF52821">
    <property type="entry name" value="Rhodanese/Cell cycle control phosphatase"/>
    <property type="match status" value="1"/>
</dbReference>
<dbReference type="PROSITE" id="PS50206">
    <property type="entry name" value="RHODANESE_3"/>
    <property type="match status" value="1"/>
</dbReference>
<evidence type="ECO:0000259" key="1">
    <source>
        <dbReference type="PROSITE" id="PS50206"/>
    </source>
</evidence>
<dbReference type="PANTHER" id="PTHR43031">
    <property type="entry name" value="FAD-DEPENDENT OXIDOREDUCTASE"/>
    <property type="match status" value="1"/>
</dbReference>
<evidence type="ECO:0000313" key="3">
    <source>
        <dbReference type="Proteomes" id="UP000029644"/>
    </source>
</evidence>
<protein>
    <submittedName>
        <fullName evidence="2">Rhodanese-like domain protein</fullName>
    </submittedName>
</protein>
<dbReference type="CDD" id="cd00158">
    <property type="entry name" value="RHOD"/>
    <property type="match status" value="1"/>
</dbReference>